<name>A0A397UG59_9GLOM</name>
<sequence length="436" mass="50494">MTVTSWVLFENLEDSEKFELDNDHADLDSLLLSQSEVLKGIHPPLTKSRLQFFIDTERIQKLASSTLLRVLETTSEKPLILRYPFSDNSVSIRVNLSRPLLIATIPHNSGMWFNSRQRAIDKFDILKMDPRPHFFFINNDMQTEITNEYEFNEMVEQISPNNNKVRQVSVTVRVEGWFISFEKVLISYDMNVHMSDFHVSAGMKAYSEWNLSEITRTLFGEMWDSIDSTPKFDKNELPKPEKEIEVPDGFYSEIRRKLEAFQTINNEPTVREFTSPFLTTAVVILKKNQHNLKLNAEINLQESRGFGPVDYSIESDGMLVIVIEVKKEDFNQGTAQAFAQMHSTVEALEKKRKLDQTDFEEDKFPVMMYGIVTSAREWVFIRWAGDFKKPKIAMTTQLPCPFDGDLSRAKEILEYIIGILESQINSIITPYKKVKV</sequence>
<dbReference type="Proteomes" id="UP000266673">
    <property type="component" value="Unassembled WGS sequence"/>
</dbReference>
<dbReference type="AlphaFoldDB" id="A0A397UG59"/>
<comment type="caution">
    <text evidence="1">The sequence shown here is derived from an EMBL/GenBank/DDBJ whole genome shotgun (WGS) entry which is preliminary data.</text>
</comment>
<organism evidence="1 2">
    <name type="scientific">Gigaspora rosea</name>
    <dbReference type="NCBI Taxonomy" id="44941"/>
    <lineage>
        <taxon>Eukaryota</taxon>
        <taxon>Fungi</taxon>
        <taxon>Fungi incertae sedis</taxon>
        <taxon>Mucoromycota</taxon>
        <taxon>Glomeromycotina</taxon>
        <taxon>Glomeromycetes</taxon>
        <taxon>Diversisporales</taxon>
        <taxon>Gigasporaceae</taxon>
        <taxon>Gigaspora</taxon>
    </lineage>
</organism>
<reference evidence="1 2" key="1">
    <citation type="submission" date="2018-06" db="EMBL/GenBank/DDBJ databases">
        <title>Comparative genomics reveals the genomic features of Rhizophagus irregularis, R. cerebriforme, R. diaphanum and Gigaspora rosea, and their symbiotic lifestyle signature.</title>
        <authorList>
            <person name="Morin E."/>
            <person name="San Clemente H."/>
            <person name="Chen E.C.H."/>
            <person name="De La Providencia I."/>
            <person name="Hainaut M."/>
            <person name="Kuo A."/>
            <person name="Kohler A."/>
            <person name="Murat C."/>
            <person name="Tang N."/>
            <person name="Roy S."/>
            <person name="Loubradou J."/>
            <person name="Henrissat B."/>
            <person name="Grigoriev I.V."/>
            <person name="Corradi N."/>
            <person name="Roux C."/>
            <person name="Martin F.M."/>
        </authorList>
    </citation>
    <scope>NUCLEOTIDE SEQUENCE [LARGE SCALE GENOMIC DNA]</scope>
    <source>
        <strain evidence="1 2">DAOM 194757</strain>
    </source>
</reference>
<accession>A0A397UG59</accession>
<dbReference type="OrthoDB" id="2410986at2759"/>
<protein>
    <submittedName>
        <fullName evidence="1">Uncharacterized protein</fullName>
    </submittedName>
</protein>
<proteinExistence type="predicted"/>
<evidence type="ECO:0000313" key="2">
    <source>
        <dbReference type="Proteomes" id="UP000266673"/>
    </source>
</evidence>
<keyword evidence="2" id="KW-1185">Reference proteome</keyword>
<dbReference type="EMBL" id="QKWP01001492">
    <property type="protein sequence ID" value="RIB08581.1"/>
    <property type="molecule type" value="Genomic_DNA"/>
</dbReference>
<gene>
    <name evidence="1" type="ORF">C2G38_2211317</name>
</gene>
<evidence type="ECO:0000313" key="1">
    <source>
        <dbReference type="EMBL" id="RIB08581.1"/>
    </source>
</evidence>